<reference evidence="2" key="1">
    <citation type="submission" date="2023-07" db="EMBL/GenBank/DDBJ databases">
        <authorList>
            <consortium name="AG Swart"/>
            <person name="Singh M."/>
            <person name="Singh A."/>
            <person name="Seah K."/>
            <person name="Emmerich C."/>
        </authorList>
    </citation>
    <scope>NUCLEOTIDE SEQUENCE</scope>
    <source>
        <strain evidence="2">DP1</strain>
    </source>
</reference>
<dbReference type="Proteomes" id="UP001295684">
    <property type="component" value="Unassembled WGS sequence"/>
</dbReference>
<proteinExistence type="predicted"/>
<accession>A0AAD2CXZ8</accession>
<evidence type="ECO:0000313" key="3">
    <source>
        <dbReference type="Proteomes" id="UP001295684"/>
    </source>
</evidence>
<feature type="region of interest" description="Disordered" evidence="1">
    <location>
        <begin position="207"/>
        <end position="233"/>
    </location>
</feature>
<dbReference type="EMBL" id="CAMPGE010015486">
    <property type="protein sequence ID" value="CAI2374105.1"/>
    <property type="molecule type" value="Genomic_DNA"/>
</dbReference>
<feature type="region of interest" description="Disordered" evidence="1">
    <location>
        <begin position="22"/>
        <end position="44"/>
    </location>
</feature>
<evidence type="ECO:0000256" key="1">
    <source>
        <dbReference type="SAM" id="MobiDB-lite"/>
    </source>
</evidence>
<organism evidence="2 3">
    <name type="scientific">Euplotes crassus</name>
    <dbReference type="NCBI Taxonomy" id="5936"/>
    <lineage>
        <taxon>Eukaryota</taxon>
        <taxon>Sar</taxon>
        <taxon>Alveolata</taxon>
        <taxon>Ciliophora</taxon>
        <taxon>Intramacronucleata</taxon>
        <taxon>Spirotrichea</taxon>
        <taxon>Hypotrichia</taxon>
        <taxon>Euplotida</taxon>
        <taxon>Euplotidae</taxon>
        <taxon>Moneuplotes</taxon>
    </lineage>
</organism>
<gene>
    <name evidence="2" type="ORF">ECRASSUSDP1_LOCUS15456</name>
</gene>
<comment type="caution">
    <text evidence="2">The sequence shown here is derived from an EMBL/GenBank/DDBJ whole genome shotgun (WGS) entry which is preliminary data.</text>
</comment>
<protein>
    <submittedName>
        <fullName evidence="2">Uncharacterized protein</fullName>
    </submittedName>
</protein>
<evidence type="ECO:0000313" key="2">
    <source>
        <dbReference type="EMBL" id="CAI2374105.1"/>
    </source>
</evidence>
<name>A0AAD2CXZ8_EUPCR</name>
<sequence length="254" mass="29948">MAFYLKNNSLDARSFENIKRKKNPMTPYENSRYKGRNTGLSKSNSHRYRKMDVNTYKLYHQPIQRAKKYLQIIQDLREQYSLGKKFQFRPSSKERPHIIRRSQPEMNLRDDHITKSAKDFPGVLCSTNVNMEVVSHKKKQKKILQAKLDVIKQMKHIKQLKLAKNPAVLSDCSSTDYEDPDRKKREKKAKITITQKVCSLKTSRAFNRRKGSLKSQSRGNAAKYSKTPRIHGKMYINPERRVRLYSRSRISRRG</sequence>
<keyword evidence="3" id="KW-1185">Reference proteome</keyword>
<dbReference type="AlphaFoldDB" id="A0AAD2CXZ8"/>